<reference evidence="1" key="1">
    <citation type="submission" date="2021-06" db="EMBL/GenBank/DDBJ databases">
        <authorList>
            <person name="Kallberg Y."/>
            <person name="Tangrot J."/>
            <person name="Rosling A."/>
        </authorList>
    </citation>
    <scope>NUCLEOTIDE SEQUENCE</scope>
    <source>
        <strain evidence="1">IL203A</strain>
    </source>
</reference>
<evidence type="ECO:0000313" key="1">
    <source>
        <dbReference type="EMBL" id="CAG8502469.1"/>
    </source>
</evidence>
<protein>
    <submittedName>
        <fullName evidence="1">16933_t:CDS:1</fullName>
    </submittedName>
</protein>
<comment type="caution">
    <text evidence="1">The sequence shown here is derived from an EMBL/GenBank/DDBJ whole genome shotgun (WGS) entry which is preliminary data.</text>
</comment>
<dbReference type="Proteomes" id="UP000789702">
    <property type="component" value="Unassembled WGS sequence"/>
</dbReference>
<dbReference type="EMBL" id="CAJVPU010002512">
    <property type="protein sequence ID" value="CAG8502469.1"/>
    <property type="molecule type" value="Genomic_DNA"/>
</dbReference>
<gene>
    <name evidence="1" type="ORF">DHETER_LOCUS3071</name>
</gene>
<organism evidence="1 2">
    <name type="scientific">Dentiscutata heterogama</name>
    <dbReference type="NCBI Taxonomy" id="1316150"/>
    <lineage>
        <taxon>Eukaryota</taxon>
        <taxon>Fungi</taxon>
        <taxon>Fungi incertae sedis</taxon>
        <taxon>Mucoromycota</taxon>
        <taxon>Glomeromycotina</taxon>
        <taxon>Glomeromycetes</taxon>
        <taxon>Diversisporales</taxon>
        <taxon>Gigasporaceae</taxon>
        <taxon>Dentiscutata</taxon>
    </lineage>
</organism>
<evidence type="ECO:0000313" key="2">
    <source>
        <dbReference type="Proteomes" id="UP000789702"/>
    </source>
</evidence>
<proteinExistence type="predicted"/>
<feature type="non-terminal residue" evidence="1">
    <location>
        <position position="1"/>
    </location>
</feature>
<accession>A0ACA9L0Y4</accession>
<keyword evidence="2" id="KW-1185">Reference proteome</keyword>
<name>A0ACA9L0Y4_9GLOM</name>
<sequence>AGIKQSQFVRVAGIADQPYNGSYVSAVDSSTRWWKTTSDGIKDKLDVTLFSEDIEEESIDDLDEPDNFDDSKVEHQNLEIKDLIMLNNFDVERLF</sequence>